<dbReference type="Gene3D" id="3.30.40.10">
    <property type="entry name" value="Zinc/RING finger domain, C3HC4 (zinc finger)"/>
    <property type="match status" value="1"/>
</dbReference>
<dbReference type="Gene3D" id="1.10.245.10">
    <property type="entry name" value="SWIB/MDM2 domain"/>
    <property type="match status" value="1"/>
</dbReference>
<feature type="region of interest" description="Disordered" evidence="4">
    <location>
        <begin position="171"/>
        <end position="191"/>
    </location>
</feature>
<dbReference type="InterPro" id="IPR045894">
    <property type="entry name" value="At5g08430-like"/>
</dbReference>
<dbReference type="PROSITE" id="PS51925">
    <property type="entry name" value="SWIB_MDM2"/>
    <property type="match status" value="1"/>
</dbReference>
<feature type="region of interest" description="Disordered" evidence="4">
    <location>
        <begin position="296"/>
        <end position="330"/>
    </location>
</feature>
<dbReference type="PROSITE" id="PS01359">
    <property type="entry name" value="ZF_PHD_1"/>
    <property type="match status" value="1"/>
</dbReference>
<dbReference type="EMBL" id="JARAOO010000003">
    <property type="protein sequence ID" value="KAJ7978171.1"/>
    <property type="molecule type" value="Genomic_DNA"/>
</dbReference>
<feature type="domain" description="DM2" evidence="6">
    <location>
        <begin position="211"/>
        <end position="294"/>
    </location>
</feature>
<dbReference type="Gene3D" id="3.90.70.200">
    <property type="entry name" value="Plus-3 domain"/>
    <property type="match status" value="1"/>
</dbReference>
<dbReference type="Pfam" id="PF22908">
    <property type="entry name" value="PHD_NSD"/>
    <property type="match status" value="1"/>
</dbReference>
<keyword evidence="8" id="KW-1185">Reference proteome</keyword>
<dbReference type="Proteomes" id="UP001163823">
    <property type="component" value="Chromosome 3"/>
</dbReference>
<evidence type="ECO:0000256" key="4">
    <source>
        <dbReference type="SAM" id="MobiDB-lite"/>
    </source>
</evidence>
<dbReference type="AlphaFoldDB" id="A0AAD7VJG6"/>
<evidence type="ECO:0000256" key="2">
    <source>
        <dbReference type="ARBA" id="ARBA00022771"/>
    </source>
</evidence>
<dbReference type="SUPFAM" id="SSF47592">
    <property type="entry name" value="SWIB/MDM2 domain"/>
    <property type="match status" value="1"/>
</dbReference>
<proteinExistence type="predicted"/>
<dbReference type="InterPro" id="IPR004343">
    <property type="entry name" value="Plus-3_dom"/>
</dbReference>
<dbReference type="PANTHER" id="PTHR46851">
    <property type="entry name" value="OS01G0884500 PROTEIN"/>
    <property type="match status" value="1"/>
</dbReference>
<dbReference type="InterPro" id="IPR036128">
    <property type="entry name" value="Plus3-like_sf"/>
</dbReference>
<evidence type="ECO:0000259" key="5">
    <source>
        <dbReference type="PROSITE" id="PS51360"/>
    </source>
</evidence>
<dbReference type="CDD" id="cd15568">
    <property type="entry name" value="PHD5_NSD"/>
    <property type="match status" value="1"/>
</dbReference>
<dbReference type="InterPro" id="IPR013083">
    <property type="entry name" value="Znf_RING/FYVE/PHD"/>
</dbReference>
<evidence type="ECO:0000256" key="3">
    <source>
        <dbReference type="ARBA" id="ARBA00022833"/>
    </source>
</evidence>
<dbReference type="PROSITE" id="PS51360">
    <property type="entry name" value="PLUS3"/>
    <property type="match status" value="1"/>
</dbReference>
<dbReference type="InterPro" id="IPR003121">
    <property type="entry name" value="SWIB_MDM2_domain"/>
</dbReference>
<protein>
    <submittedName>
        <fullName evidence="7">Zinc finger CCCH domain protein</fullName>
    </submittedName>
</protein>
<keyword evidence="1" id="KW-0479">Metal-binding</keyword>
<dbReference type="InterPro" id="IPR019786">
    <property type="entry name" value="Zinc_finger_PHD-type_CS"/>
</dbReference>
<dbReference type="PANTHER" id="PTHR46851:SF22">
    <property type="entry name" value="ZINC ION BINDING _ DNA BINDING PROTEIN"/>
    <property type="match status" value="1"/>
</dbReference>
<gene>
    <name evidence="7" type="ORF">O6P43_007677</name>
</gene>
<dbReference type="InterPro" id="IPR036885">
    <property type="entry name" value="SWIB_MDM2_dom_sf"/>
</dbReference>
<dbReference type="Pfam" id="PF25980">
    <property type="entry name" value="NERD_plant"/>
    <property type="match status" value="1"/>
</dbReference>
<dbReference type="KEGG" id="qsa:O6P43_007677"/>
<organism evidence="7 8">
    <name type="scientific">Quillaja saponaria</name>
    <name type="common">Soap bark tree</name>
    <dbReference type="NCBI Taxonomy" id="32244"/>
    <lineage>
        <taxon>Eukaryota</taxon>
        <taxon>Viridiplantae</taxon>
        <taxon>Streptophyta</taxon>
        <taxon>Embryophyta</taxon>
        <taxon>Tracheophyta</taxon>
        <taxon>Spermatophyta</taxon>
        <taxon>Magnoliopsida</taxon>
        <taxon>eudicotyledons</taxon>
        <taxon>Gunneridae</taxon>
        <taxon>Pentapetalae</taxon>
        <taxon>rosids</taxon>
        <taxon>fabids</taxon>
        <taxon>Fabales</taxon>
        <taxon>Quillajaceae</taxon>
        <taxon>Quillaja</taxon>
    </lineage>
</organism>
<name>A0AAD7VJG6_QUISA</name>
<dbReference type="Pfam" id="PF02201">
    <property type="entry name" value="SWIB"/>
    <property type="match status" value="1"/>
</dbReference>
<dbReference type="SUPFAM" id="SSF159042">
    <property type="entry name" value="Plus3-like"/>
    <property type="match status" value="1"/>
</dbReference>
<dbReference type="Pfam" id="PF03126">
    <property type="entry name" value="Plus-3"/>
    <property type="match status" value="1"/>
</dbReference>
<comment type="caution">
    <text evidence="7">The sequence shown here is derived from an EMBL/GenBank/DDBJ whole genome shotgun (WGS) entry which is preliminary data.</text>
</comment>
<accession>A0AAD7VJG6</accession>
<dbReference type="GO" id="GO:0008270">
    <property type="term" value="F:zinc ion binding"/>
    <property type="evidence" value="ECO:0007669"/>
    <property type="project" value="UniProtKB-KW"/>
</dbReference>
<feature type="domain" description="Plus3" evidence="5">
    <location>
        <begin position="350"/>
        <end position="479"/>
    </location>
</feature>
<reference evidence="7" key="1">
    <citation type="journal article" date="2023" name="Science">
        <title>Elucidation of the pathway for biosynthesis of saponin adjuvants from the soapbark tree.</title>
        <authorList>
            <person name="Reed J."/>
            <person name="Orme A."/>
            <person name="El-Demerdash A."/>
            <person name="Owen C."/>
            <person name="Martin L.B.B."/>
            <person name="Misra R.C."/>
            <person name="Kikuchi S."/>
            <person name="Rejzek M."/>
            <person name="Martin A.C."/>
            <person name="Harkess A."/>
            <person name="Leebens-Mack J."/>
            <person name="Louveau T."/>
            <person name="Stephenson M.J."/>
            <person name="Osbourn A."/>
        </authorList>
    </citation>
    <scope>NUCLEOTIDE SEQUENCE</scope>
    <source>
        <strain evidence="7">S10</strain>
    </source>
</reference>
<keyword evidence="3" id="KW-0862">Zinc</keyword>
<dbReference type="GO" id="GO:0003677">
    <property type="term" value="F:DNA binding"/>
    <property type="evidence" value="ECO:0007669"/>
    <property type="project" value="InterPro"/>
</dbReference>
<evidence type="ECO:0000259" key="6">
    <source>
        <dbReference type="PROSITE" id="PS51925"/>
    </source>
</evidence>
<evidence type="ECO:0000313" key="8">
    <source>
        <dbReference type="Proteomes" id="UP001163823"/>
    </source>
</evidence>
<feature type="compositionally biased region" description="Basic and acidic residues" evidence="4">
    <location>
        <begin position="296"/>
        <end position="307"/>
    </location>
</feature>
<keyword evidence="2" id="KW-0863">Zinc-finger</keyword>
<dbReference type="InterPro" id="IPR058668">
    <property type="entry name" value="NERD_dom"/>
</dbReference>
<evidence type="ECO:0000256" key="1">
    <source>
        <dbReference type="ARBA" id="ARBA00022723"/>
    </source>
</evidence>
<evidence type="ECO:0000313" key="7">
    <source>
        <dbReference type="EMBL" id="KAJ7978171.1"/>
    </source>
</evidence>
<dbReference type="SMART" id="SM00719">
    <property type="entry name" value="Plus3"/>
    <property type="match status" value="1"/>
</dbReference>
<sequence length="570" mass="65979">MAKRRGKGWKKIKNKEKEAEDWCFECKEGGELIICDHRDCPKVYHPDCVKKDGSFSKIGKHLTCGWHYCFSCHKTPIFFCLCCPRAVCGHCISPSDFAIIRGSKGLCSDCSELVLFIEKRLEYDSSGEKIDMNDIETYECLFKEYWEIIKEKEGITTDDVCGDEAKLRKAFDGEHRESGESEGQDEMMSSDSDINCIGENKPMIKRKRFSAQEFVGWGSKPLLSFLTSIGKDISKPMSQLDVHFIIKGYIAERNLIDEKKKKMFIPDGRLLPIFGKKAVSKNRVYDLLEDHIQNSEQTIRDRERSENEISSADGLDTNQPVCKKRRPLSLSSKSRQKKVEFEYRRTGFANINVDNMKLIYLRKRLVEELSQQPESFEDKVVGSFVKVKRDPYNYLQRRYHQLVLVTGVKRNPTVGEVNCEILLEVSFMSTPIPVSKLFDSDITEEDCEDLRHNMENGLLQKLTVDEFQQKADSLQEDITKHWIKRELDLLQQQVDRANVQGLRRLVTELLDKRELLKKPCEQQRLLKKLPLVDEELIKEKCGYGDSLEINDEGKDLGSLQCTKSKNSWRR</sequence>
<dbReference type="InterPro" id="IPR055198">
    <property type="entry name" value="NSD_PHD"/>
</dbReference>